<comment type="caution">
    <text evidence="2">The sequence shown here is derived from an EMBL/GenBank/DDBJ whole genome shotgun (WGS) entry which is preliminary data.</text>
</comment>
<protein>
    <submittedName>
        <fullName evidence="2">Uncharacterized protein</fullName>
    </submittedName>
</protein>
<accession>A0A2I2GK85</accession>
<dbReference type="AlphaFoldDB" id="A0A2I2GK85"/>
<gene>
    <name evidence="2" type="ORF">P170DRAFT_352310</name>
</gene>
<feature type="non-terminal residue" evidence="2">
    <location>
        <position position="1"/>
    </location>
</feature>
<sequence length="79" mass="9358">RVWRTGLPVRSAVLKPHAGRLVVGWVTTSESRLLYVFLFYQCFIYFFFFTCGGSIRNRNVEHLSMLYVLQRLLAYYDSQ</sequence>
<reference evidence="2 3" key="1">
    <citation type="submission" date="2016-12" db="EMBL/GenBank/DDBJ databases">
        <title>The genomes of Aspergillus section Nigri reveals drivers in fungal speciation.</title>
        <authorList>
            <consortium name="DOE Joint Genome Institute"/>
            <person name="Vesth T.C."/>
            <person name="Nybo J."/>
            <person name="Theobald S."/>
            <person name="Brandl J."/>
            <person name="Frisvad J.C."/>
            <person name="Nielsen K.F."/>
            <person name="Lyhne E.K."/>
            <person name="Kogle M.E."/>
            <person name="Kuo A."/>
            <person name="Riley R."/>
            <person name="Clum A."/>
            <person name="Nolan M."/>
            <person name="Lipzen A."/>
            <person name="Salamov A."/>
            <person name="Henrissat B."/>
            <person name="Wiebenga A."/>
            <person name="De Vries R.P."/>
            <person name="Grigoriev I.V."/>
            <person name="Mortensen U.H."/>
            <person name="Andersen M.R."/>
            <person name="Baker S.E."/>
        </authorList>
    </citation>
    <scope>NUCLEOTIDE SEQUENCE [LARGE SCALE GENOMIC DNA]</scope>
    <source>
        <strain evidence="2 3">IBT 23096</strain>
    </source>
</reference>
<keyword evidence="1" id="KW-0812">Transmembrane</keyword>
<evidence type="ECO:0000313" key="3">
    <source>
        <dbReference type="Proteomes" id="UP000234275"/>
    </source>
</evidence>
<dbReference type="EMBL" id="MSFO01000002">
    <property type="protein sequence ID" value="PLB53281.1"/>
    <property type="molecule type" value="Genomic_DNA"/>
</dbReference>
<feature type="transmembrane region" description="Helical" evidence="1">
    <location>
        <begin position="33"/>
        <end position="55"/>
    </location>
</feature>
<keyword evidence="1" id="KW-0472">Membrane</keyword>
<keyword evidence="1" id="KW-1133">Transmembrane helix</keyword>
<proteinExistence type="predicted"/>
<evidence type="ECO:0000313" key="2">
    <source>
        <dbReference type="EMBL" id="PLB53281.1"/>
    </source>
</evidence>
<name>A0A2I2GK85_9EURO</name>
<evidence type="ECO:0000256" key="1">
    <source>
        <dbReference type="SAM" id="Phobius"/>
    </source>
</evidence>
<dbReference type="OrthoDB" id="3868412at2759"/>
<dbReference type="Proteomes" id="UP000234275">
    <property type="component" value="Unassembled WGS sequence"/>
</dbReference>
<keyword evidence="3" id="KW-1185">Reference proteome</keyword>
<dbReference type="VEuPathDB" id="FungiDB:P170DRAFT_352310"/>
<organism evidence="2 3">
    <name type="scientific">Aspergillus steynii IBT 23096</name>
    <dbReference type="NCBI Taxonomy" id="1392250"/>
    <lineage>
        <taxon>Eukaryota</taxon>
        <taxon>Fungi</taxon>
        <taxon>Dikarya</taxon>
        <taxon>Ascomycota</taxon>
        <taxon>Pezizomycotina</taxon>
        <taxon>Eurotiomycetes</taxon>
        <taxon>Eurotiomycetidae</taxon>
        <taxon>Eurotiales</taxon>
        <taxon>Aspergillaceae</taxon>
        <taxon>Aspergillus</taxon>
        <taxon>Aspergillus subgen. Circumdati</taxon>
    </lineage>
</organism>